<evidence type="ECO:0000256" key="7">
    <source>
        <dbReference type="ARBA" id="ARBA00023237"/>
    </source>
</evidence>
<evidence type="ECO:0000256" key="2">
    <source>
        <dbReference type="ARBA" id="ARBA00022448"/>
    </source>
</evidence>
<keyword evidence="3 8" id="KW-1134">Transmembrane beta strand</keyword>
<keyword evidence="5 9" id="KW-0798">TonB box</keyword>
<dbReference type="RefSeq" id="WP_317974356.1">
    <property type="nucleotide sequence ID" value="NZ_BTFW01000001.1"/>
</dbReference>
<keyword evidence="11" id="KW-0732">Signal</keyword>
<keyword evidence="2 8" id="KW-0813">Transport</keyword>
<dbReference type="SUPFAM" id="SSF56935">
    <property type="entry name" value="Porins"/>
    <property type="match status" value="1"/>
</dbReference>
<evidence type="ECO:0000256" key="6">
    <source>
        <dbReference type="ARBA" id="ARBA00023136"/>
    </source>
</evidence>
<comment type="subcellular location">
    <subcellularLocation>
        <location evidence="1 8">Cell outer membrane</location>
        <topology evidence="1 8">Multi-pass membrane protein</topology>
    </subcellularLocation>
</comment>
<dbReference type="InterPro" id="IPR012910">
    <property type="entry name" value="Plug_dom"/>
</dbReference>
<evidence type="ECO:0000313" key="14">
    <source>
        <dbReference type="EMBL" id="GMM60568.1"/>
    </source>
</evidence>
<dbReference type="Proteomes" id="UP001187221">
    <property type="component" value="Unassembled WGS sequence"/>
</dbReference>
<keyword evidence="6 8" id="KW-0472">Membrane</keyword>
<feature type="compositionally biased region" description="Polar residues" evidence="10">
    <location>
        <begin position="63"/>
        <end position="77"/>
    </location>
</feature>
<evidence type="ECO:0000256" key="11">
    <source>
        <dbReference type="SAM" id="SignalP"/>
    </source>
</evidence>
<keyword evidence="15" id="KW-1185">Reference proteome</keyword>
<accession>A0ABQ6P5P4</accession>
<evidence type="ECO:0000256" key="5">
    <source>
        <dbReference type="ARBA" id="ARBA00023077"/>
    </source>
</evidence>
<dbReference type="InterPro" id="IPR000531">
    <property type="entry name" value="Beta-barrel_TonB"/>
</dbReference>
<dbReference type="PANTHER" id="PTHR30069:SF37">
    <property type="entry name" value="FERRIC VIBRIOBACTIN RECEPTOR VIUA"/>
    <property type="match status" value="1"/>
</dbReference>
<evidence type="ECO:0000259" key="12">
    <source>
        <dbReference type="Pfam" id="PF00593"/>
    </source>
</evidence>
<feature type="domain" description="TonB-dependent receptor plug" evidence="13">
    <location>
        <begin position="104"/>
        <end position="213"/>
    </location>
</feature>
<comment type="similarity">
    <text evidence="8 9">Belongs to the TonB-dependent receptor family.</text>
</comment>
<evidence type="ECO:0000256" key="10">
    <source>
        <dbReference type="SAM" id="MobiDB-lite"/>
    </source>
</evidence>
<name>A0ABQ6P5P4_9SPHN</name>
<dbReference type="Gene3D" id="2.170.130.10">
    <property type="entry name" value="TonB-dependent receptor, plug domain"/>
    <property type="match status" value="1"/>
</dbReference>
<keyword evidence="4 8" id="KW-0812">Transmembrane</keyword>
<gene>
    <name evidence="14" type="ORF">NUTIK01_13450</name>
</gene>
<dbReference type="Pfam" id="PF07715">
    <property type="entry name" value="Plug"/>
    <property type="match status" value="1"/>
</dbReference>
<evidence type="ECO:0000256" key="4">
    <source>
        <dbReference type="ARBA" id="ARBA00022692"/>
    </source>
</evidence>
<dbReference type="Gene3D" id="2.40.170.20">
    <property type="entry name" value="TonB-dependent receptor, beta-barrel domain"/>
    <property type="match status" value="1"/>
</dbReference>
<feature type="chain" id="PRO_5046730991" description="TonB-dependent receptor" evidence="11">
    <location>
        <begin position="26"/>
        <end position="823"/>
    </location>
</feature>
<evidence type="ECO:0000256" key="9">
    <source>
        <dbReference type="RuleBase" id="RU003357"/>
    </source>
</evidence>
<dbReference type="PROSITE" id="PS52016">
    <property type="entry name" value="TONB_DEPENDENT_REC_3"/>
    <property type="match status" value="1"/>
</dbReference>
<comment type="caution">
    <text evidence="14">The sequence shown here is derived from an EMBL/GenBank/DDBJ whole genome shotgun (WGS) entry which is preliminary data.</text>
</comment>
<protein>
    <recommendedName>
        <fullName evidence="16">TonB-dependent receptor</fullName>
    </recommendedName>
</protein>
<proteinExistence type="inferred from homology"/>
<dbReference type="PANTHER" id="PTHR30069">
    <property type="entry name" value="TONB-DEPENDENT OUTER MEMBRANE RECEPTOR"/>
    <property type="match status" value="1"/>
</dbReference>
<evidence type="ECO:0000256" key="8">
    <source>
        <dbReference type="PROSITE-ProRule" id="PRU01360"/>
    </source>
</evidence>
<keyword evidence="7 8" id="KW-0998">Cell outer membrane</keyword>
<dbReference type="InterPro" id="IPR039426">
    <property type="entry name" value="TonB-dep_rcpt-like"/>
</dbReference>
<sequence length="823" mass="87569">MTSTTKSSLLGCTAAILWMAAPAHAAADAATDTAANTAATTGAADTGTAAGEGPASSVREPVSGQTTTSQSAGQANDATSLTTADIIVTGTAQIAQAPSLASLTTTQPQAAVSHDYIQNAAPVTADFSELAVLTPGVTLSGGNNGFGLGESKLSIRGFQDGEYNVTYDSIPFSDTNNPTHHSTSFFPSNTIETLVVDRGPGNASQLGQATYGGNFNIYSRAAADTFGMRADFTAGSFDTYVGRAELQTGAIDKLGGAKLVVTGQVMDSQGALTYSPTHSKNIFAKAVVPIGTRNTLTVMATYNANVYYQADKGTGTCGIASTGPGTNTGDITGNNCTSGALAVYGRYFGMTNDKSVSNQYAQDYYGYNRTAKQTDFEYVRLQSELAPGLTLDNRVYMYGYTNHTLSGQDGTGQTANTVVLTPGSKAVAGIPGYDKLNKYRTIGYIGEADYNFSKGRLRVGGWYETSDSSRHLIDYDVSTMQPNYIEKSVSGLTSQPPANVQYLQDSGWNQYQLFAEFEYRPVKGLSITPGVKYVHFTRSINAPVNQKSRAPLYDKATWTSTLPFVTANYAITSNWTTYFQFAKGMYVPDLSSFYSASPNLADSLSQLKPQTSTNYQFGTVYHGHKFALDADIYKIDVNNKIASPTTAGADSSLLVNIGTVHYKGVEGQVSVFPLPGLTLFANASYNEATNGTTDQQIANTPFTTEALGVFYQHGPVYASYTHKFTGAQYTSEADVNAPFRLYRIAGYSIGDLSLGYDFGHVRLSINVNNLFDNDQVSQVKNSAKGAPTTTGLNGKSVQSGYGPYDQLQFNAPRSVLGTITVKI</sequence>
<dbReference type="InterPro" id="IPR036942">
    <property type="entry name" value="Beta-barrel_TonB_sf"/>
</dbReference>
<dbReference type="Pfam" id="PF00593">
    <property type="entry name" value="TonB_dep_Rec_b-barrel"/>
    <property type="match status" value="1"/>
</dbReference>
<dbReference type="InterPro" id="IPR037066">
    <property type="entry name" value="Plug_dom_sf"/>
</dbReference>
<dbReference type="EMBL" id="BTFW01000001">
    <property type="protein sequence ID" value="GMM60568.1"/>
    <property type="molecule type" value="Genomic_DNA"/>
</dbReference>
<evidence type="ECO:0008006" key="16">
    <source>
        <dbReference type="Google" id="ProtNLM"/>
    </source>
</evidence>
<evidence type="ECO:0000256" key="1">
    <source>
        <dbReference type="ARBA" id="ARBA00004571"/>
    </source>
</evidence>
<evidence type="ECO:0000256" key="3">
    <source>
        <dbReference type="ARBA" id="ARBA00022452"/>
    </source>
</evidence>
<feature type="domain" description="TonB-dependent receptor-like beta-barrel" evidence="12">
    <location>
        <begin position="341"/>
        <end position="770"/>
    </location>
</feature>
<feature type="region of interest" description="Disordered" evidence="10">
    <location>
        <begin position="44"/>
        <end position="77"/>
    </location>
</feature>
<reference evidence="14 15" key="1">
    <citation type="submission" date="2023-06" db="EMBL/GenBank/DDBJ databases">
        <title>Draft genome sequence of Novosphingobium sp. strain IK01.</title>
        <authorList>
            <person name="Hatamoto M."/>
            <person name="Ikarashi T."/>
            <person name="Yamaguchi T."/>
        </authorList>
    </citation>
    <scope>NUCLEOTIDE SEQUENCE [LARGE SCALE GENOMIC DNA]</scope>
    <source>
        <strain evidence="14 15">IK01</strain>
    </source>
</reference>
<feature type="signal peptide" evidence="11">
    <location>
        <begin position="1"/>
        <end position="25"/>
    </location>
</feature>
<evidence type="ECO:0000259" key="13">
    <source>
        <dbReference type="Pfam" id="PF07715"/>
    </source>
</evidence>
<organism evidence="14 15">
    <name type="scientific">Novosphingobium pituita</name>
    <dbReference type="NCBI Taxonomy" id="3056842"/>
    <lineage>
        <taxon>Bacteria</taxon>
        <taxon>Pseudomonadati</taxon>
        <taxon>Pseudomonadota</taxon>
        <taxon>Alphaproteobacteria</taxon>
        <taxon>Sphingomonadales</taxon>
        <taxon>Sphingomonadaceae</taxon>
        <taxon>Novosphingobium</taxon>
    </lineage>
</organism>
<evidence type="ECO:0000313" key="15">
    <source>
        <dbReference type="Proteomes" id="UP001187221"/>
    </source>
</evidence>